<evidence type="ECO:0000313" key="5">
    <source>
        <dbReference type="Proteomes" id="UP000230551"/>
    </source>
</evidence>
<feature type="active site" evidence="1">
    <location>
        <position position="287"/>
    </location>
</feature>
<comment type="caution">
    <text evidence="4">The sequence shown here is derived from an EMBL/GenBank/DDBJ whole genome shotgun (WGS) entry which is preliminary data.</text>
</comment>
<keyword evidence="4" id="KW-0378">Hydrolase</keyword>
<protein>
    <submittedName>
        <fullName evidence="4">SGNH/GDSL hydrolase family protein</fullName>
    </submittedName>
</protein>
<evidence type="ECO:0000259" key="3">
    <source>
        <dbReference type="Pfam" id="PF13472"/>
    </source>
</evidence>
<dbReference type="PANTHER" id="PTHR37981">
    <property type="entry name" value="LIPASE 2"/>
    <property type="match status" value="1"/>
</dbReference>
<name>A0A2G5P8D4_9MYCO</name>
<dbReference type="EMBL" id="PDCN02000015">
    <property type="protein sequence ID" value="PIB74641.1"/>
    <property type="molecule type" value="Genomic_DNA"/>
</dbReference>
<evidence type="ECO:0000256" key="2">
    <source>
        <dbReference type="PIRSR" id="PIRSR637460-2"/>
    </source>
</evidence>
<feature type="domain" description="SGNH hydrolase-type esterase" evidence="3">
    <location>
        <begin position="56"/>
        <end position="294"/>
    </location>
</feature>
<evidence type="ECO:0000256" key="1">
    <source>
        <dbReference type="PIRSR" id="PIRSR637460-1"/>
    </source>
</evidence>
<proteinExistence type="predicted"/>
<feature type="disulfide bond" evidence="2">
    <location>
        <begin position="151"/>
        <end position="160"/>
    </location>
</feature>
<dbReference type="SUPFAM" id="SSF52266">
    <property type="entry name" value="SGNH hydrolase"/>
    <property type="match status" value="1"/>
</dbReference>
<evidence type="ECO:0000313" key="4">
    <source>
        <dbReference type="EMBL" id="PIB74641.1"/>
    </source>
</evidence>
<reference evidence="4 5" key="1">
    <citation type="journal article" date="2017" name="Infect. Genet. Evol.">
        <title>The new phylogeny of the genus Mycobacterium: The old and the news.</title>
        <authorList>
            <person name="Tortoli E."/>
            <person name="Fedrizzi T."/>
            <person name="Meehan C.J."/>
            <person name="Trovato A."/>
            <person name="Grottola A."/>
            <person name="Giacobazzi E."/>
            <person name="Serpini G.F."/>
            <person name="Tagliazucchi S."/>
            <person name="Fabio A."/>
            <person name="Bettua C."/>
            <person name="Bertorelli R."/>
            <person name="Frascaro F."/>
            <person name="De Sanctis V."/>
            <person name="Pecorari M."/>
            <person name="Jousson O."/>
            <person name="Segata N."/>
            <person name="Cirillo D.M."/>
        </authorList>
    </citation>
    <scope>NUCLEOTIDE SEQUENCE [LARGE SCALE GENOMIC DNA]</scope>
    <source>
        <strain evidence="4 5">CIP1034565</strain>
    </source>
</reference>
<dbReference type="RefSeq" id="WP_090585345.1">
    <property type="nucleotide sequence ID" value="NZ_CP104302.1"/>
</dbReference>
<dbReference type="PANTHER" id="PTHR37981:SF1">
    <property type="entry name" value="SGNH HYDROLASE-TYPE ESTERASE DOMAIN-CONTAINING PROTEIN"/>
    <property type="match status" value="1"/>
</dbReference>
<dbReference type="CDD" id="cd01823">
    <property type="entry name" value="SEST_like"/>
    <property type="match status" value="1"/>
</dbReference>
<organism evidence="4 5">
    <name type="scientific">Mycolicibacterium brumae</name>
    <dbReference type="NCBI Taxonomy" id="85968"/>
    <lineage>
        <taxon>Bacteria</taxon>
        <taxon>Bacillati</taxon>
        <taxon>Actinomycetota</taxon>
        <taxon>Actinomycetes</taxon>
        <taxon>Mycobacteriales</taxon>
        <taxon>Mycobacteriaceae</taxon>
        <taxon>Mycolicibacterium</taxon>
    </lineage>
</organism>
<dbReference type="GO" id="GO:0006629">
    <property type="term" value="P:lipid metabolic process"/>
    <property type="evidence" value="ECO:0007669"/>
    <property type="project" value="TreeGrafter"/>
</dbReference>
<dbReference type="Pfam" id="PF13472">
    <property type="entry name" value="Lipase_GDSL_2"/>
    <property type="match status" value="1"/>
</dbReference>
<keyword evidence="5" id="KW-1185">Reference proteome</keyword>
<dbReference type="OrthoDB" id="5503950at2"/>
<dbReference type="InterPro" id="IPR013830">
    <property type="entry name" value="SGNH_hydro"/>
</dbReference>
<accession>A0A2G5P8D4</accession>
<dbReference type="InterPro" id="IPR037460">
    <property type="entry name" value="SEST-like"/>
</dbReference>
<feature type="disulfide bond" evidence="2">
    <location>
        <begin position="217"/>
        <end position="263"/>
    </location>
</feature>
<dbReference type="InterPro" id="IPR036514">
    <property type="entry name" value="SGNH_hydro_sf"/>
</dbReference>
<dbReference type="Proteomes" id="UP000230551">
    <property type="component" value="Unassembled WGS sequence"/>
</dbReference>
<sequence>MPAAADRVKAVPLLSVMLLVLGLLAVASPRSVSNIHYRTNGVSYTLDVPDGAEYVALGDSYASSGSKSRRLPFDGCARNPDDLGYVVAELLQPASFTDRSCAGAAIASISQVDPERPEVSPQIDAVGPSTRLVTMSLGANSMEFGPLIVNCFIKPNTGLCQFVSTVNLPGSDSYEAIRARYREAVELVAGRAAADADVVLVGYLPLHAESGPIDSSCLAATGDSIENIAAWRIYHRTLNQLVSDVASDTGAIYVEAPGDHPLCAPDPYVAGEQANDPANGIDAYGLHPTVEGQRELGRLVADRIRALRNPAAPAQIGAR</sequence>
<dbReference type="GO" id="GO:0016788">
    <property type="term" value="F:hydrolase activity, acting on ester bonds"/>
    <property type="evidence" value="ECO:0007669"/>
    <property type="project" value="InterPro"/>
</dbReference>
<dbReference type="STRING" id="85968.GCA_900073015_00388"/>
<feature type="disulfide bond" evidence="2">
    <location>
        <begin position="76"/>
        <end position="101"/>
    </location>
</feature>
<dbReference type="AlphaFoldDB" id="A0A2G5P8D4"/>
<gene>
    <name evidence="4" type="ORF">CQY22_012150</name>
</gene>
<feature type="active site" description="Nucleophile" evidence="1">
    <location>
        <position position="60"/>
    </location>
</feature>
<dbReference type="Gene3D" id="3.40.50.1110">
    <property type="entry name" value="SGNH hydrolase"/>
    <property type="match status" value="1"/>
</dbReference>
<keyword evidence="2" id="KW-1015">Disulfide bond</keyword>